<evidence type="ECO:0000256" key="3">
    <source>
        <dbReference type="SAM" id="MobiDB-lite"/>
    </source>
</evidence>
<dbReference type="PANTHER" id="PTHR34216:SF3">
    <property type="entry name" value="POLY-BETA-1,6-N-ACETYL-D-GLUCOSAMINE N-DEACETYLASE"/>
    <property type="match status" value="1"/>
</dbReference>
<dbReference type="InterPro" id="IPR011330">
    <property type="entry name" value="Glyco_hydro/deAcase_b/a-brl"/>
</dbReference>
<dbReference type="SUPFAM" id="SSF88713">
    <property type="entry name" value="Glycoside hydrolase/deacetylase"/>
    <property type="match status" value="1"/>
</dbReference>
<dbReference type="Gene3D" id="3.20.20.370">
    <property type="entry name" value="Glycoside hydrolase/deacetylase"/>
    <property type="match status" value="1"/>
</dbReference>
<dbReference type="EC" id="3.5.1.-" evidence="5"/>
<evidence type="ECO:0000256" key="1">
    <source>
        <dbReference type="ARBA" id="ARBA00004613"/>
    </source>
</evidence>
<dbReference type="GO" id="GO:0005975">
    <property type="term" value="P:carbohydrate metabolic process"/>
    <property type="evidence" value="ECO:0007669"/>
    <property type="project" value="InterPro"/>
</dbReference>
<dbReference type="GO" id="GO:0016810">
    <property type="term" value="F:hydrolase activity, acting on carbon-nitrogen (but not peptide) bonds"/>
    <property type="evidence" value="ECO:0007669"/>
    <property type="project" value="InterPro"/>
</dbReference>
<dbReference type="PANTHER" id="PTHR34216">
    <property type="match status" value="1"/>
</dbReference>
<feature type="domain" description="NodB homology" evidence="4">
    <location>
        <begin position="134"/>
        <end position="304"/>
    </location>
</feature>
<evidence type="ECO:0000256" key="2">
    <source>
        <dbReference type="ARBA" id="ARBA00022729"/>
    </source>
</evidence>
<dbReference type="InterPro" id="IPR002509">
    <property type="entry name" value="NODB_dom"/>
</dbReference>
<comment type="subcellular location">
    <subcellularLocation>
        <location evidence="1">Secreted</location>
    </subcellularLocation>
</comment>
<protein>
    <submittedName>
        <fullName evidence="5">Poly-beta-1,6-N-acetyl-D-glucosamine N-deacetylase</fullName>
        <ecNumber evidence="5">3.5.1.-</ecNumber>
    </submittedName>
</protein>
<dbReference type="CDD" id="cd10918">
    <property type="entry name" value="CE4_NodB_like_5s_6s"/>
    <property type="match status" value="1"/>
</dbReference>
<gene>
    <name evidence="5" type="primary">icaB</name>
    <name evidence="5" type="ORF">NCTC7915_02328</name>
</gene>
<evidence type="ECO:0000313" key="5">
    <source>
        <dbReference type="EMBL" id="STD15451.1"/>
    </source>
</evidence>
<evidence type="ECO:0000259" key="4">
    <source>
        <dbReference type="PROSITE" id="PS51677"/>
    </source>
</evidence>
<organism evidence="5 6">
    <name type="scientific">Dermatophilus congolensis</name>
    <dbReference type="NCBI Taxonomy" id="1863"/>
    <lineage>
        <taxon>Bacteria</taxon>
        <taxon>Bacillati</taxon>
        <taxon>Actinomycetota</taxon>
        <taxon>Actinomycetes</taxon>
        <taxon>Micrococcales</taxon>
        <taxon>Dermatophilaceae</taxon>
        <taxon>Dermatophilus</taxon>
    </lineage>
</organism>
<reference evidence="5 6" key="1">
    <citation type="submission" date="2018-06" db="EMBL/GenBank/DDBJ databases">
        <authorList>
            <consortium name="Pathogen Informatics"/>
            <person name="Doyle S."/>
        </authorList>
    </citation>
    <scope>NUCLEOTIDE SEQUENCE [LARGE SCALE GENOMIC DNA]</scope>
    <source>
        <strain evidence="5 6">NCTC7915</strain>
    </source>
</reference>
<dbReference type="RefSeq" id="WP_115032161.1">
    <property type="nucleotide sequence ID" value="NZ_UFYA01000001.1"/>
</dbReference>
<sequence length="304" mass="33150">METPLNDTPTLTRRAVISGALGLTGLACLSACGTNNKTADQGTKGHNDSSSTQNPTNTPGTPAQMAARTIVPVLCYHQIRDWTSEDTEYTRSILVLPPDRFSAQLDAIKNAGYTTISGDQYHQHITTGAPLPPKPVMLTFDDGKDNQHAHAFRILKEKGMTGTFFIMTVVIGNNGWVTKANIKEMADAGMTIGAHTWDHHRVDQFTQAQLQQQLLGPRQTLEKITGKPVLDLAYPYGVWDADGADLVKKAGYRAAYQLQDKPVDPTRPLYTIRRQLAGATITAENMPKTLQGFATAGKDPRYSG</sequence>
<proteinExistence type="predicted"/>
<accession>A0AA46H1I6</accession>
<dbReference type="GO" id="GO:0005576">
    <property type="term" value="C:extracellular region"/>
    <property type="evidence" value="ECO:0007669"/>
    <property type="project" value="UniProtKB-SubCell"/>
</dbReference>
<dbReference type="PROSITE" id="PS51677">
    <property type="entry name" value="NODB"/>
    <property type="match status" value="1"/>
</dbReference>
<dbReference type="Proteomes" id="UP000254118">
    <property type="component" value="Unassembled WGS sequence"/>
</dbReference>
<keyword evidence="5" id="KW-0378">Hydrolase</keyword>
<feature type="region of interest" description="Disordered" evidence="3">
    <location>
        <begin position="39"/>
        <end position="63"/>
    </location>
</feature>
<comment type="caution">
    <text evidence="5">The sequence shown here is derived from an EMBL/GenBank/DDBJ whole genome shotgun (WGS) entry which is preliminary data.</text>
</comment>
<dbReference type="AlphaFoldDB" id="A0AA46H1I6"/>
<name>A0AA46H1I6_9MICO</name>
<keyword evidence="2" id="KW-0732">Signal</keyword>
<feature type="compositionally biased region" description="Polar residues" evidence="3">
    <location>
        <begin position="48"/>
        <end position="61"/>
    </location>
</feature>
<dbReference type="EMBL" id="UFYA01000001">
    <property type="protein sequence ID" value="STD15451.1"/>
    <property type="molecule type" value="Genomic_DNA"/>
</dbReference>
<evidence type="ECO:0000313" key="6">
    <source>
        <dbReference type="Proteomes" id="UP000254118"/>
    </source>
</evidence>
<dbReference type="Pfam" id="PF01522">
    <property type="entry name" value="Polysacc_deac_1"/>
    <property type="match status" value="1"/>
</dbReference>
<dbReference type="InterPro" id="IPR051398">
    <property type="entry name" value="Polysacch_Deacetylase"/>
</dbReference>